<organism evidence="2 3">
    <name type="scientific">Acorus calamus</name>
    <name type="common">Sweet flag</name>
    <dbReference type="NCBI Taxonomy" id="4465"/>
    <lineage>
        <taxon>Eukaryota</taxon>
        <taxon>Viridiplantae</taxon>
        <taxon>Streptophyta</taxon>
        <taxon>Embryophyta</taxon>
        <taxon>Tracheophyta</taxon>
        <taxon>Spermatophyta</taxon>
        <taxon>Magnoliopsida</taxon>
        <taxon>Liliopsida</taxon>
        <taxon>Acoraceae</taxon>
        <taxon>Acorus</taxon>
    </lineage>
</organism>
<name>A0AAV9DTJ2_ACOCL</name>
<gene>
    <name evidence="2" type="primary">PPOX2</name>
    <name evidence="2" type="ORF">QJS10_CPB11g00698</name>
</gene>
<dbReference type="Proteomes" id="UP001180020">
    <property type="component" value="Unassembled WGS sequence"/>
</dbReference>
<feature type="domain" description="Pyridoxamine 5'-phosphate oxidase Alr4036 family FMN-binding" evidence="1">
    <location>
        <begin position="45"/>
        <end position="80"/>
    </location>
</feature>
<reference evidence="2" key="1">
    <citation type="journal article" date="2023" name="Nat. Commun.">
        <title>Diploid and tetraploid genomes of Acorus and the evolution of monocots.</title>
        <authorList>
            <person name="Ma L."/>
            <person name="Liu K.W."/>
            <person name="Li Z."/>
            <person name="Hsiao Y.Y."/>
            <person name="Qi Y."/>
            <person name="Fu T."/>
            <person name="Tang G.D."/>
            <person name="Zhang D."/>
            <person name="Sun W.H."/>
            <person name="Liu D.K."/>
            <person name="Li Y."/>
            <person name="Chen G.Z."/>
            <person name="Liu X.D."/>
            <person name="Liao X.Y."/>
            <person name="Jiang Y.T."/>
            <person name="Yu X."/>
            <person name="Hao Y."/>
            <person name="Huang J."/>
            <person name="Zhao X.W."/>
            <person name="Ke S."/>
            <person name="Chen Y.Y."/>
            <person name="Wu W.L."/>
            <person name="Hsu J.L."/>
            <person name="Lin Y.F."/>
            <person name="Huang M.D."/>
            <person name="Li C.Y."/>
            <person name="Huang L."/>
            <person name="Wang Z.W."/>
            <person name="Zhao X."/>
            <person name="Zhong W.Y."/>
            <person name="Peng D.H."/>
            <person name="Ahmad S."/>
            <person name="Lan S."/>
            <person name="Zhang J.S."/>
            <person name="Tsai W.C."/>
            <person name="Van de Peer Y."/>
            <person name="Liu Z.J."/>
        </authorList>
    </citation>
    <scope>NUCLEOTIDE SEQUENCE</scope>
    <source>
        <strain evidence="2">CP</strain>
    </source>
</reference>
<dbReference type="AlphaFoldDB" id="A0AAV9DTJ2"/>
<sequence>MEAAPPCRFRFKRPSQALSLLPTRDFKRVLKRFKSTPTPEAPRFRLSQIDELKAFPFGEICWYFTDSWEQFRISGKIDLIDASNSNPVKFQKAISLATGPHVNKVPDINITTE</sequence>
<reference evidence="2" key="2">
    <citation type="submission" date="2023-06" db="EMBL/GenBank/DDBJ databases">
        <authorList>
            <person name="Ma L."/>
            <person name="Liu K.-W."/>
            <person name="Li Z."/>
            <person name="Hsiao Y.-Y."/>
            <person name="Qi Y."/>
            <person name="Fu T."/>
            <person name="Tang G."/>
            <person name="Zhang D."/>
            <person name="Sun W.-H."/>
            <person name="Liu D.-K."/>
            <person name="Li Y."/>
            <person name="Chen G.-Z."/>
            <person name="Liu X.-D."/>
            <person name="Liao X.-Y."/>
            <person name="Jiang Y.-T."/>
            <person name="Yu X."/>
            <person name="Hao Y."/>
            <person name="Huang J."/>
            <person name="Zhao X.-W."/>
            <person name="Ke S."/>
            <person name="Chen Y.-Y."/>
            <person name="Wu W.-L."/>
            <person name="Hsu J.-L."/>
            <person name="Lin Y.-F."/>
            <person name="Huang M.-D."/>
            <person name="Li C.-Y."/>
            <person name="Huang L."/>
            <person name="Wang Z.-W."/>
            <person name="Zhao X."/>
            <person name="Zhong W.-Y."/>
            <person name="Peng D.-H."/>
            <person name="Ahmad S."/>
            <person name="Lan S."/>
            <person name="Zhang J.-S."/>
            <person name="Tsai W.-C."/>
            <person name="Van De Peer Y."/>
            <person name="Liu Z.-J."/>
        </authorList>
    </citation>
    <scope>NUCLEOTIDE SEQUENCE</scope>
    <source>
        <strain evidence="2">CP</strain>
        <tissue evidence="2">Leaves</tissue>
    </source>
</reference>
<dbReference type="InterPro" id="IPR024624">
    <property type="entry name" value="Pyridox_Oxase_Alr4036_FMN-bd"/>
</dbReference>
<dbReference type="Pfam" id="PF12766">
    <property type="entry name" value="Pyridox_oxase_2"/>
    <property type="match status" value="1"/>
</dbReference>
<evidence type="ECO:0000313" key="3">
    <source>
        <dbReference type="Proteomes" id="UP001180020"/>
    </source>
</evidence>
<proteinExistence type="predicted"/>
<comment type="caution">
    <text evidence="2">The sequence shown here is derived from an EMBL/GenBank/DDBJ whole genome shotgun (WGS) entry which is preliminary data.</text>
</comment>
<dbReference type="GO" id="GO:0010181">
    <property type="term" value="F:FMN binding"/>
    <property type="evidence" value="ECO:0007669"/>
    <property type="project" value="InterPro"/>
</dbReference>
<evidence type="ECO:0000259" key="1">
    <source>
        <dbReference type="Pfam" id="PF12766"/>
    </source>
</evidence>
<dbReference type="Gene3D" id="2.30.110.10">
    <property type="entry name" value="Electron Transport, Fmn-binding Protein, Chain A"/>
    <property type="match status" value="1"/>
</dbReference>
<dbReference type="EMBL" id="JAUJYO010000011">
    <property type="protein sequence ID" value="KAK1303337.1"/>
    <property type="molecule type" value="Genomic_DNA"/>
</dbReference>
<evidence type="ECO:0000313" key="2">
    <source>
        <dbReference type="EMBL" id="KAK1303337.1"/>
    </source>
</evidence>
<protein>
    <submittedName>
        <fullName evidence="2">Pyridoxine/pyridoxamine 5'-phosphate oxidase 2</fullName>
    </submittedName>
</protein>
<accession>A0AAV9DTJ2</accession>
<dbReference type="InterPro" id="IPR012349">
    <property type="entry name" value="Split_barrel_FMN-bd"/>
</dbReference>
<keyword evidence="3" id="KW-1185">Reference proteome</keyword>